<dbReference type="Gene3D" id="3.40.190.10">
    <property type="entry name" value="Periplasmic binding protein-like II"/>
    <property type="match status" value="2"/>
</dbReference>
<proteinExistence type="predicted"/>
<protein>
    <submittedName>
        <fullName evidence="2">ABC transporter substrate-binding protein</fullName>
    </submittedName>
</protein>
<dbReference type="STRING" id="1178515.SY83_07280"/>
<dbReference type="KEGG" id="pswu:SY83_07280"/>
<keyword evidence="3" id="KW-1185">Reference proteome</keyword>
<evidence type="ECO:0000313" key="3">
    <source>
        <dbReference type="Proteomes" id="UP000076927"/>
    </source>
</evidence>
<sequence length="343" mass="37812">MDALGMRKIGILLLTGTILLAGCGAGTDGNKAENAKGEKQTKPAELKEVKVVLDWTPNTNHTGLYVARDQGYYKAQGLDVEIIQPGQSGADQMVATGSADFGVSYQEGVTLARLQNVPLVSLAAVIQHNTSGFAAPVAKGVKSPKDFEGKTYGGFGSPAEEAMLDSLMQADGADVKKVKIVQAGDADFFTMTKRDVDFAWIYYAWTGVEAELRKEPIDMVYLNEFSEKLDYYTPVIVTNEEHVNNNAELVKKFMAATAKGYQYAIDEPEQAAELLIKAEPDLDPELVRASQKWLSPKYQDDAKRWGEQKLSVWEGYAAWMQEYKLIDKPLEAEKAFTNDFLPE</sequence>
<dbReference type="PANTHER" id="PTHR31528:SF3">
    <property type="entry name" value="THIAMINE BIOSYNTHESIS PROTEIN HI_0357-RELATED"/>
    <property type="match status" value="1"/>
</dbReference>
<dbReference type="AlphaFoldDB" id="A0A172TGL9"/>
<dbReference type="Pfam" id="PF09084">
    <property type="entry name" value="NMT1"/>
    <property type="match status" value="1"/>
</dbReference>
<dbReference type="Proteomes" id="UP000076927">
    <property type="component" value="Chromosome"/>
</dbReference>
<dbReference type="PATRIC" id="fig|1178515.4.peg.1455"/>
<evidence type="ECO:0000313" key="2">
    <source>
        <dbReference type="EMBL" id="ANE46112.1"/>
    </source>
</evidence>
<dbReference type="GO" id="GO:0009228">
    <property type="term" value="P:thiamine biosynthetic process"/>
    <property type="evidence" value="ECO:0007669"/>
    <property type="project" value="InterPro"/>
</dbReference>
<feature type="domain" description="SsuA/THI5-like" evidence="1">
    <location>
        <begin position="58"/>
        <end position="271"/>
    </location>
</feature>
<evidence type="ECO:0000259" key="1">
    <source>
        <dbReference type="Pfam" id="PF09084"/>
    </source>
</evidence>
<dbReference type="PANTHER" id="PTHR31528">
    <property type="entry name" value="4-AMINO-5-HYDROXYMETHYL-2-METHYLPYRIMIDINE PHOSPHATE SYNTHASE THI11-RELATED"/>
    <property type="match status" value="1"/>
</dbReference>
<dbReference type="InterPro" id="IPR015168">
    <property type="entry name" value="SsuA/THI5"/>
</dbReference>
<gene>
    <name evidence="2" type="ORF">SY83_07280</name>
</gene>
<reference evidence="2 3" key="1">
    <citation type="submission" date="2015-01" db="EMBL/GenBank/DDBJ databases">
        <title>Paenibacillus swuensis/DY6/whole genome sequencing.</title>
        <authorList>
            <person name="Kim M.K."/>
            <person name="Srinivasan S."/>
            <person name="Lee J.-J."/>
        </authorList>
    </citation>
    <scope>NUCLEOTIDE SEQUENCE [LARGE SCALE GENOMIC DNA]</scope>
    <source>
        <strain evidence="2 3">DY6</strain>
    </source>
</reference>
<name>A0A172TGL9_9BACL</name>
<accession>A0A172TGL9</accession>
<dbReference type="SUPFAM" id="SSF53850">
    <property type="entry name" value="Periplasmic binding protein-like II"/>
    <property type="match status" value="1"/>
</dbReference>
<organism evidence="2 3">
    <name type="scientific">Paenibacillus swuensis</name>
    <dbReference type="NCBI Taxonomy" id="1178515"/>
    <lineage>
        <taxon>Bacteria</taxon>
        <taxon>Bacillati</taxon>
        <taxon>Bacillota</taxon>
        <taxon>Bacilli</taxon>
        <taxon>Bacillales</taxon>
        <taxon>Paenibacillaceae</taxon>
        <taxon>Paenibacillus</taxon>
    </lineage>
</organism>
<dbReference type="EMBL" id="CP011388">
    <property type="protein sequence ID" value="ANE46112.1"/>
    <property type="molecule type" value="Genomic_DNA"/>
</dbReference>
<dbReference type="PROSITE" id="PS51257">
    <property type="entry name" value="PROKAR_LIPOPROTEIN"/>
    <property type="match status" value="1"/>
</dbReference>
<dbReference type="InterPro" id="IPR027939">
    <property type="entry name" value="NMT1/THI5"/>
</dbReference>